<feature type="transmembrane region" description="Helical" evidence="8">
    <location>
        <begin position="94"/>
        <end position="113"/>
    </location>
</feature>
<dbReference type="InterPro" id="IPR020846">
    <property type="entry name" value="MFS_dom"/>
</dbReference>
<dbReference type="InterPro" id="IPR011701">
    <property type="entry name" value="MFS"/>
</dbReference>
<proteinExistence type="predicted"/>
<feature type="compositionally biased region" description="Basic and acidic residues" evidence="7">
    <location>
        <begin position="1"/>
        <end position="14"/>
    </location>
</feature>
<name>A0A839RQS6_9ACTN</name>
<keyword evidence="5 8" id="KW-1133">Transmembrane helix</keyword>
<keyword evidence="6 8" id="KW-0472">Membrane</keyword>
<feature type="transmembrane region" description="Helical" evidence="8">
    <location>
        <begin position="441"/>
        <end position="462"/>
    </location>
</feature>
<keyword evidence="2" id="KW-0813">Transport</keyword>
<feature type="transmembrane region" description="Helical" evidence="8">
    <location>
        <begin position="275"/>
        <end position="292"/>
    </location>
</feature>
<keyword evidence="11" id="KW-1185">Reference proteome</keyword>
<feature type="transmembrane region" description="Helical" evidence="8">
    <location>
        <begin position="213"/>
        <end position="233"/>
    </location>
</feature>
<organism evidence="10 11">
    <name type="scientific">Hoyosella altamirensis</name>
    <dbReference type="NCBI Taxonomy" id="616997"/>
    <lineage>
        <taxon>Bacteria</taxon>
        <taxon>Bacillati</taxon>
        <taxon>Actinomycetota</taxon>
        <taxon>Actinomycetes</taxon>
        <taxon>Mycobacteriales</taxon>
        <taxon>Hoyosellaceae</taxon>
        <taxon>Hoyosella</taxon>
    </lineage>
</organism>
<dbReference type="AlphaFoldDB" id="A0A839RQS6"/>
<dbReference type="InterPro" id="IPR036259">
    <property type="entry name" value="MFS_trans_sf"/>
</dbReference>
<evidence type="ECO:0000256" key="2">
    <source>
        <dbReference type="ARBA" id="ARBA00022448"/>
    </source>
</evidence>
<comment type="caution">
    <text evidence="10">The sequence shown here is derived from an EMBL/GenBank/DDBJ whole genome shotgun (WGS) entry which is preliminary data.</text>
</comment>
<evidence type="ECO:0000256" key="7">
    <source>
        <dbReference type="SAM" id="MobiDB-lite"/>
    </source>
</evidence>
<keyword evidence="3" id="KW-1003">Cell membrane</keyword>
<dbReference type="GO" id="GO:0022857">
    <property type="term" value="F:transmembrane transporter activity"/>
    <property type="evidence" value="ECO:0007669"/>
    <property type="project" value="InterPro"/>
</dbReference>
<evidence type="ECO:0000256" key="3">
    <source>
        <dbReference type="ARBA" id="ARBA00022475"/>
    </source>
</evidence>
<evidence type="ECO:0000313" key="10">
    <source>
        <dbReference type="EMBL" id="MBB3038578.1"/>
    </source>
</evidence>
<evidence type="ECO:0000313" key="11">
    <source>
        <dbReference type="Proteomes" id="UP000567922"/>
    </source>
</evidence>
<dbReference type="EMBL" id="JACHWS010000003">
    <property type="protein sequence ID" value="MBB3038578.1"/>
    <property type="molecule type" value="Genomic_DNA"/>
</dbReference>
<keyword evidence="4 8" id="KW-0812">Transmembrane</keyword>
<dbReference type="Pfam" id="PF07690">
    <property type="entry name" value="MFS_1"/>
    <property type="match status" value="1"/>
</dbReference>
<evidence type="ECO:0000256" key="4">
    <source>
        <dbReference type="ARBA" id="ARBA00022692"/>
    </source>
</evidence>
<feature type="transmembrane region" description="Helical" evidence="8">
    <location>
        <begin position="405"/>
        <end position="429"/>
    </location>
</feature>
<evidence type="ECO:0000256" key="1">
    <source>
        <dbReference type="ARBA" id="ARBA00004651"/>
    </source>
</evidence>
<feature type="compositionally biased region" description="Polar residues" evidence="7">
    <location>
        <begin position="19"/>
        <end position="32"/>
    </location>
</feature>
<feature type="transmembrane region" description="Helical" evidence="8">
    <location>
        <begin position="150"/>
        <end position="172"/>
    </location>
</feature>
<dbReference type="Gene3D" id="1.20.1250.20">
    <property type="entry name" value="MFS general substrate transporter like domains"/>
    <property type="match status" value="1"/>
</dbReference>
<comment type="subcellular location">
    <subcellularLocation>
        <location evidence="1">Cell membrane</location>
        <topology evidence="1">Multi-pass membrane protein</topology>
    </subcellularLocation>
</comment>
<feature type="transmembrane region" description="Helical" evidence="8">
    <location>
        <begin position="491"/>
        <end position="512"/>
    </location>
</feature>
<sequence>MDASSEAKYRHSDADGSGSLKSATLGPTQGRTDSAEASVGGGSDLVIQKAAATKVLGWAIVVLSALQLMVVLDGTVVNLALARLQDDLALSDSGRTWVVTSYALAFGGLMLLGGRLGDTFGRKRMFMYGVAVFTVASLIAGLATTDITLIAARVLQGAGAAVASPTAFALVATTFAPGPVRNQAFAIFAMMTGLGSVSGLLLGGALTEISWRWIFLVNLPVGAFILFMARTSLPESQGPRRSLDVPGAILATTGCTALVYGLQHGAESGWNSAPVILALVLGVLLLTAFLAVERTAENPLLPFILFRNRDRVATFVAIMLAGAITMCMAVFVALFVQDVLLFSPLEAGLSFVPFAFALGLTAQVASKLAMRIQPRWLVATGGLLVAAGLAYASTMDQHSSYFPDLFVPIVMVGAGVGMSVVPLTLCAVAGVRSSEIGPLTAIALVAQTLGGALGLGAVGALATARTLSLGGSTGPASAMNEVQLVALGEGYLFALVISSVIALLLTVVVAIWMRFTPAEVAQGRAAQGSAQNESTSL</sequence>
<evidence type="ECO:0000256" key="5">
    <source>
        <dbReference type="ARBA" id="ARBA00022989"/>
    </source>
</evidence>
<feature type="transmembrane region" description="Helical" evidence="8">
    <location>
        <begin position="184"/>
        <end position="207"/>
    </location>
</feature>
<dbReference type="SUPFAM" id="SSF103473">
    <property type="entry name" value="MFS general substrate transporter"/>
    <property type="match status" value="1"/>
</dbReference>
<evidence type="ECO:0000256" key="8">
    <source>
        <dbReference type="SAM" id="Phobius"/>
    </source>
</evidence>
<feature type="region of interest" description="Disordered" evidence="7">
    <location>
        <begin position="1"/>
        <end position="39"/>
    </location>
</feature>
<feature type="transmembrane region" description="Helical" evidence="8">
    <location>
        <begin position="312"/>
        <end position="335"/>
    </location>
</feature>
<reference evidence="10 11" key="1">
    <citation type="submission" date="2020-08" db="EMBL/GenBank/DDBJ databases">
        <title>Sequencing the genomes of 1000 actinobacteria strains.</title>
        <authorList>
            <person name="Klenk H.-P."/>
        </authorList>
    </citation>
    <scope>NUCLEOTIDE SEQUENCE [LARGE SCALE GENOMIC DNA]</scope>
    <source>
        <strain evidence="10 11">DSM 45258</strain>
    </source>
</reference>
<dbReference type="Gene3D" id="1.20.1720.10">
    <property type="entry name" value="Multidrug resistance protein D"/>
    <property type="match status" value="1"/>
</dbReference>
<evidence type="ECO:0000256" key="6">
    <source>
        <dbReference type="ARBA" id="ARBA00023136"/>
    </source>
</evidence>
<dbReference type="PROSITE" id="PS50850">
    <property type="entry name" value="MFS"/>
    <property type="match status" value="1"/>
</dbReference>
<feature type="domain" description="Major facilitator superfamily (MFS) profile" evidence="9">
    <location>
        <begin position="59"/>
        <end position="517"/>
    </location>
</feature>
<dbReference type="Proteomes" id="UP000567922">
    <property type="component" value="Unassembled WGS sequence"/>
</dbReference>
<gene>
    <name evidence="10" type="ORF">FHU29_003047</name>
</gene>
<feature type="transmembrane region" description="Helical" evidence="8">
    <location>
        <begin position="55"/>
        <end position="82"/>
    </location>
</feature>
<dbReference type="GO" id="GO:0005886">
    <property type="term" value="C:plasma membrane"/>
    <property type="evidence" value="ECO:0007669"/>
    <property type="project" value="UniProtKB-SubCell"/>
</dbReference>
<dbReference type="PANTHER" id="PTHR42718:SF46">
    <property type="entry name" value="BLR6921 PROTEIN"/>
    <property type="match status" value="1"/>
</dbReference>
<dbReference type="CDD" id="cd17321">
    <property type="entry name" value="MFS_MMR_MDR_like"/>
    <property type="match status" value="1"/>
</dbReference>
<accession>A0A839RQS6</accession>
<evidence type="ECO:0000259" key="9">
    <source>
        <dbReference type="PROSITE" id="PS50850"/>
    </source>
</evidence>
<feature type="transmembrane region" description="Helical" evidence="8">
    <location>
        <begin position="245"/>
        <end position="263"/>
    </location>
</feature>
<dbReference type="PANTHER" id="PTHR42718">
    <property type="entry name" value="MAJOR FACILITATOR SUPERFAMILY MULTIDRUG TRANSPORTER MFSC"/>
    <property type="match status" value="1"/>
</dbReference>
<feature type="transmembrane region" description="Helical" evidence="8">
    <location>
        <begin position="125"/>
        <end position="144"/>
    </location>
</feature>
<protein>
    <submittedName>
        <fullName evidence="10">EmrB/QacA subfamily drug resistance transporter</fullName>
    </submittedName>
</protein>
<feature type="transmembrane region" description="Helical" evidence="8">
    <location>
        <begin position="347"/>
        <end position="364"/>
    </location>
</feature>
<feature type="transmembrane region" description="Helical" evidence="8">
    <location>
        <begin position="376"/>
        <end position="393"/>
    </location>
</feature>